<feature type="transmembrane region" description="Helical" evidence="2">
    <location>
        <begin position="20"/>
        <end position="38"/>
    </location>
</feature>
<evidence type="ECO:0000256" key="2">
    <source>
        <dbReference type="SAM" id="Phobius"/>
    </source>
</evidence>
<evidence type="ECO:0000313" key="5">
    <source>
        <dbReference type="Proteomes" id="UP001432209"/>
    </source>
</evidence>
<gene>
    <name evidence="4" type="ORF">OG442_03385</name>
</gene>
<dbReference type="EMBL" id="CP109495">
    <property type="protein sequence ID" value="WUX50675.1"/>
    <property type="molecule type" value="Genomic_DNA"/>
</dbReference>
<reference evidence="4" key="1">
    <citation type="submission" date="2022-10" db="EMBL/GenBank/DDBJ databases">
        <title>The complete genomes of actinobacterial strains from the NBC collection.</title>
        <authorList>
            <person name="Joergensen T.S."/>
            <person name="Alvarez Arevalo M."/>
            <person name="Sterndorff E.B."/>
            <person name="Faurdal D."/>
            <person name="Vuksanovic O."/>
            <person name="Mourched A.-S."/>
            <person name="Charusanti P."/>
            <person name="Shaw S."/>
            <person name="Blin K."/>
            <person name="Weber T."/>
        </authorList>
    </citation>
    <scope>NUCLEOTIDE SEQUENCE</scope>
    <source>
        <strain evidence="4">NBC_01432</strain>
    </source>
</reference>
<organism evidence="4 5">
    <name type="scientific">Streptomyces niveus</name>
    <name type="common">Streptomyces spheroides</name>
    <dbReference type="NCBI Taxonomy" id="193462"/>
    <lineage>
        <taxon>Bacteria</taxon>
        <taxon>Bacillati</taxon>
        <taxon>Actinomycetota</taxon>
        <taxon>Actinomycetes</taxon>
        <taxon>Kitasatosporales</taxon>
        <taxon>Streptomycetaceae</taxon>
        <taxon>Streptomyces</taxon>
    </lineage>
</organism>
<name>A0ABZ2A060_STRNV</name>
<keyword evidence="1" id="KW-0378">Hydrolase</keyword>
<dbReference type="PANTHER" id="PTHR43156">
    <property type="entry name" value="STAGE II SPORULATION PROTEIN E-RELATED"/>
    <property type="match status" value="1"/>
</dbReference>
<dbReference type="SUPFAM" id="SSF81606">
    <property type="entry name" value="PP2C-like"/>
    <property type="match status" value="1"/>
</dbReference>
<dbReference type="InterPro" id="IPR052016">
    <property type="entry name" value="Bact_Sigma-Reg"/>
</dbReference>
<dbReference type="RefSeq" id="WP_329074306.1">
    <property type="nucleotide sequence ID" value="NZ_CP109421.1"/>
</dbReference>
<feature type="domain" description="PPM-type phosphatase" evidence="3">
    <location>
        <begin position="147"/>
        <end position="375"/>
    </location>
</feature>
<keyword evidence="2" id="KW-0812">Transmembrane</keyword>
<feature type="transmembrane region" description="Helical" evidence="2">
    <location>
        <begin position="58"/>
        <end position="81"/>
    </location>
</feature>
<dbReference type="PANTHER" id="PTHR43156:SF2">
    <property type="entry name" value="STAGE II SPORULATION PROTEIN E"/>
    <property type="match status" value="1"/>
</dbReference>
<dbReference type="InterPro" id="IPR036457">
    <property type="entry name" value="PPM-type-like_dom_sf"/>
</dbReference>
<dbReference type="InterPro" id="IPR001932">
    <property type="entry name" value="PPM-type_phosphatase-like_dom"/>
</dbReference>
<keyword evidence="2" id="KW-0472">Membrane</keyword>
<evidence type="ECO:0000313" key="4">
    <source>
        <dbReference type="EMBL" id="WUX50675.1"/>
    </source>
</evidence>
<keyword evidence="5" id="KW-1185">Reference proteome</keyword>
<dbReference type="SMART" id="SM00331">
    <property type="entry name" value="PP2C_SIG"/>
    <property type="match status" value="1"/>
</dbReference>
<sequence length="386" mass="41468">MRALYGLASGMSLIRSSRTLFTLARALPFAVLLAVLGIELSPAHFLYTGPLLSPAPALAAVTMGPAGTGSVIVLAGMLSTITATQNHAWGTPAVYSNLLALFVVSVASLATSTARVHRERELAKARRIAQVSQDVVLRPVPARLRDVRAAGMYLAAEEGARIGGDLYEVVATPFGIRIIVGDVRGKGLPAVRSAAAVLGAFREAADYEPELPNTAIRCEAALRRELTRSEGPEERTDLRDPAEEFVTVIIAQITEAPVVELVSRGHPPPLLLRRGKTTSLETASPSPPLGLEELLSTSPVPAETYPFEHGDRLLLYTDGVLEARDPARNFFDLPTHLARLHNCTPQELLDRLHTSLLHHTRGRLADDAAMIVIERDTQQSSAQATS</sequence>
<feature type="transmembrane region" description="Helical" evidence="2">
    <location>
        <begin position="93"/>
        <end position="110"/>
    </location>
</feature>
<accession>A0ABZ2A060</accession>
<protein>
    <submittedName>
        <fullName evidence="4">Serine/threonine-protein phosphatase</fullName>
    </submittedName>
</protein>
<keyword evidence="2" id="KW-1133">Transmembrane helix</keyword>
<dbReference type="Proteomes" id="UP001432209">
    <property type="component" value="Chromosome"/>
</dbReference>
<proteinExistence type="predicted"/>
<evidence type="ECO:0000256" key="1">
    <source>
        <dbReference type="ARBA" id="ARBA00022801"/>
    </source>
</evidence>
<dbReference type="Gene3D" id="3.60.40.10">
    <property type="entry name" value="PPM-type phosphatase domain"/>
    <property type="match status" value="1"/>
</dbReference>
<evidence type="ECO:0000259" key="3">
    <source>
        <dbReference type="SMART" id="SM00331"/>
    </source>
</evidence>
<dbReference type="Pfam" id="PF07228">
    <property type="entry name" value="SpoIIE"/>
    <property type="match status" value="1"/>
</dbReference>